<comment type="similarity">
    <text evidence="1">Belongs to the short-chain fatty acyl-CoA assimilation regulator (ScfR) family.</text>
</comment>
<accession>A0A2P8CUT2</accession>
<dbReference type="InterPro" id="IPR001387">
    <property type="entry name" value="Cro/C1-type_HTH"/>
</dbReference>
<dbReference type="Proteomes" id="UP000240542">
    <property type="component" value="Unassembled WGS sequence"/>
</dbReference>
<dbReference type="PROSITE" id="PS50943">
    <property type="entry name" value="HTH_CROC1"/>
    <property type="match status" value="1"/>
</dbReference>
<dbReference type="CDD" id="cd00093">
    <property type="entry name" value="HTH_XRE"/>
    <property type="match status" value="1"/>
</dbReference>
<protein>
    <submittedName>
        <fullName evidence="4">Zn-dependent peptidase ImmA (M78 family)</fullName>
    </submittedName>
</protein>
<dbReference type="PANTHER" id="PTHR43236">
    <property type="entry name" value="ANTITOXIN HIGA1"/>
    <property type="match status" value="1"/>
</dbReference>
<comment type="caution">
    <text evidence="4">The sequence shown here is derived from an EMBL/GenBank/DDBJ whole genome shotgun (WGS) entry which is preliminary data.</text>
</comment>
<dbReference type="EMBL" id="PYGA01000029">
    <property type="protein sequence ID" value="PSK88723.1"/>
    <property type="molecule type" value="Genomic_DNA"/>
</dbReference>
<organism evidence="4 5">
    <name type="scientific">Murinocardiopsis flavida</name>
    <dbReference type="NCBI Taxonomy" id="645275"/>
    <lineage>
        <taxon>Bacteria</taxon>
        <taxon>Bacillati</taxon>
        <taxon>Actinomycetota</taxon>
        <taxon>Actinomycetes</taxon>
        <taxon>Streptosporangiales</taxon>
        <taxon>Nocardiopsidaceae</taxon>
        <taxon>Murinocardiopsis</taxon>
    </lineage>
</organism>
<reference evidence="4 5" key="1">
    <citation type="submission" date="2018-03" db="EMBL/GenBank/DDBJ databases">
        <title>Genomic Encyclopedia of Archaeal and Bacterial Type Strains, Phase II (KMG-II): from individual species to whole genera.</title>
        <authorList>
            <person name="Goeker M."/>
        </authorList>
    </citation>
    <scope>NUCLEOTIDE SEQUENCE [LARGE SCALE GENOMIC DNA]</scope>
    <source>
        <strain evidence="4 5">DSM 45312</strain>
    </source>
</reference>
<dbReference type="GO" id="GO:0003677">
    <property type="term" value="F:DNA binding"/>
    <property type="evidence" value="ECO:0007669"/>
    <property type="project" value="InterPro"/>
</dbReference>
<dbReference type="Pfam" id="PF06114">
    <property type="entry name" value="Peptidase_M78"/>
    <property type="match status" value="1"/>
</dbReference>
<sequence length="390" mass="42869">MTRTDHPHLPGTHPAASTPRAVADAFDPARLTQARQLTTLTKKEVAEHIGVSPAAVGQYETGSTRPRADLIPKLADLFDVPIVFFLAGRPHGKLDASMAYFRSLRSTRSFHRDRAASYVGQIWELTYALEKHVQLPPVDLPGFSGGEIHPGTDLPTDPAAAAAALRRHWSLGTGPVTHLVRRMEAHGIVVIAPAEADPTAPSVDAFSTCRLPRPLVVLTANRADDVYRHRFTAAHELGHLILHADIAPGDHRQEREADAFAAEFLTPRASIADLLPRRMDFTRLAGLQRTWGVSVKSLIYRCRELDRISDATASRAYQRLHRLSVTPGFRPEPVSGYPGEQPVMLRQAFDLATSTTGTSLRRLAAELAWKPQRVLDLLGVADTRPVLRLV</sequence>
<evidence type="ECO:0000256" key="1">
    <source>
        <dbReference type="ARBA" id="ARBA00007227"/>
    </source>
</evidence>
<dbReference type="SUPFAM" id="SSF47413">
    <property type="entry name" value="lambda repressor-like DNA-binding domains"/>
    <property type="match status" value="1"/>
</dbReference>
<dbReference type="Pfam" id="PF01381">
    <property type="entry name" value="HTH_3"/>
    <property type="match status" value="1"/>
</dbReference>
<feature type="region of interest" description="Disordered" evidence="2">
    <location>
        <begin position="1"/>
        <end position="21"/>
    </location>
</feature>
<feature type="domain" description="HTH cro/C1-type" evidence="3">
    <location>
        <begin position="31"/>
        <end position="85"/>
    </location>
</feature>
<name>A0A2P8CUT2_9ACTN</name>
<dbReference type="SMART" id="SM00530">
    <property type="entry name" value="HTH_XRE"/>
    <property type="match status" value="1"/>
</dbReference>
<gene>
    <name evidence="4" type="ORF">CLV63_1299</name>
</gene>
<dbReference type="AlphaFoldDB" id="A0A2P8CUT2"/>
<dbReference type="Gene3D" id="1.10.260.40">
    <property type="entry name" value="lambda repressor-like DNA-binding domains"/>
    <property type="match status" value="1"/>
</dbReference>
<dbReference type="OrthoDB" id="9794834at2"/>
<keyword evidence="5" id="KW-1185">Reference proteome</keyword>
<evidence type="ECO:0000313" key="4">
    <source>
        <dbReference type="EMBL" id="PSK88723.1"/>
    </source>
</evidence>
<dbReference type="InterPro" id="IPR010359">
    <property type="entry name" value="IrrE_HExxH"/>
</dbReference>
<proteinExistence type="inferred from homology"/>
<evidence type="ECO:0000259" key="3">
    <source>
        <dbReference type="PROSITE" id="PS50943"/>
    </source>
</evidence>
<evidence type="ECO:0000256" key="2">
    <source>
        <dbReference type="SAM" id="MobiDB-lite"/>
    </source>
</evidence>
<dbReference type="InterPro" id="IPR052345">
    <property type="entry name" value="Rad_response_metalloprotease"/>
</dbReference>
<evidence type="ECO:0000313" key="5">
    <source>
        <dbReference type="Proteomes" id="UP000240542"/>
    </source>
</evidence>
<dbReference type="InterPro" id="IPR010982">
    <property type="entry name" value="Lambda_DNA-bd_dom_sf"/>
</dbReference>
<dbReference type="PANTHER" id="PTHR43236:SF1">
    <property type="entry name" value="BLL7220 PROTEIN"/>
    <property type="match status" value="1"/>
</dbReference>
<dbReference type="RefSeq" id="WP_106586380.1">
    <property type="nucleotide sequence ID" value="NZ_PYGA01000029.1"/>
</dbReference>
<dbReference type="Gene3D" id="1.10.10.2910">
    <property type="match status" value="1"/>
</dbReference>